<evidence type="ECO:0000256" key="2">
    <source>
        <dbReference type="ARBA" id="ARBA00022692"/>
    </source>
</evidence>
<dbReference type="SUPFAM" id="SSF52540">
    <property type="entry name" value="P-loop containing nucleoside triphosphate hydrolases"/>
    <property type="match status" value="1"/>
</dbReference>
<dbReference type="Gene3D" id="1.20.1560.10">
    <property type="entry name" value="ABC transporter type 1, transmembrane domain"/>
    <property type="match status" value="1"/>
</dbReference>
<feature type="transmembrane region" description="Helical" evidence="7">
    <location>
        <begin position="241"/>
        <end position="262"/>
    </location>
</feature>
<protein>
    <submittedName>
        <fullName evidence="10">Putative ABC transporter ATP-binding protein</fullName>
    </submittedName>
</protein>
<dbReference type="GO" id="GO:0034040">
    <property type="term" value="F:ATPase-coupled lipid transmembrane transporter activity"/>
    <property type="evidence" value="ECO:0007669"/>
    <property type="project" value="TreeGrafter"/>
</dbReference>
<name>A0A1V4IRR7_9CLOT</name>
<dbReference type="Proteomes" id="UP000190080">
    <property type="component" value="Unassembled WGS sequence"/>
</dbReference>
<dbReference type="Pfam" id="PF00005">
    <property type="entry name" value="ABC_tran"/>
    <property type="match status" value="1"/>
</dbReference>
<evidence type="ECO:0000259" key="9">
    <source>
        <dbReference type="PROSITE" id="PS50929"/>
    </source>
</evidence>
<dbReference type="PROSITE" id="PS50893">
    <property type="entry name" value="ABC_TRANSPORTER_2"/>
    <property type="match status" value="1"/>
</dbReference>
<evidence type="ECO:0000256" key="3">
    <source>
        <dbReference type="ARBA" id="ARBA00022741"/>
    </source>
</evidence>
<feature type="transmembrane region" description="Helical" evidence="7">
    <location>
        <begin position="129"/>
        <end position="154"/>
    </location>
</feature>
<dbReference type="SMART" id="SM00382">
    <property type="entry name" value="AAA"/>
    <property type="match status" value="1"/>
</dbReference>
<evidence type="ECO:0000259" key="8">
    <source>
        <dbReference type="PROSITE" id="PS50893"/>
    </source>
</evidence>
<dbReference type="SUPFAM" id="SSF90123">
    <property type="entry name" value="ABC transporter transmembrane region"/>
    <property type="match status" value="1"/>
</dbReference>
<feature type="domain" description="ABC transporter" evidence="8">
    <location>
        <begin position="335"/>
        <end position="563"/>
    </location>
</feature>
<dbReference type="OrthoDB" id="9762778at2"/>
<keyword evidence="3" id="KW-0547">Nucleotide-binding</keyword>
<evidence type="ECO:0000313" key="11">
    <source>
        <dbReference type="Proteomes" id="UP000190080"/>
    </source>
</evidence>
<dbReference type="InterPro" id="IPR003593">
    <property type="entry name" value="AAA+_ATPase"/>
</dbReference>
<dbReference type="RefSeq" id="WP_079423067.1">
    <property type="nucleotide sequence ID" value="NZ_MZGV01000013.1"/>
</dbReference>
<reference evidence="10 11" key="1">
    <citation type="submission" date="2017-03" db="EMBL/GenBank/DDBJ databases">
        <title>Genome sequence of Clostridium oryzae DSM 28571.</title>
        <authorList>
            <person name="Poehlein A."/>
            <person name="Daniel R."/>
        </authorList>
    </citation>
    <scope>NUCLEOTIDE SEQUENCE [LARGE SCALE GENOMIC DNA]</scope>
    <source>
        <strain evidence="10 11">DSM 28571</strain>
    </source>
</reference>
<accession>A0A1V4IRR7</accession>
<evidence type="ECO:0000256" key="5">
    <source>
        <dbReference type="ARBA" id="ARBA00022989"/>
    </source>
</evidence>
<dbReference type="InterPro" id="IPR003439">
    <property type="entry name" value="ABC_transporter-like_ATP-bd"/>
</dbReference>
<dbReference type="GO" id="GO:0005524">
    <property type="term" value="F:ATP binding"/>
    <property type="evidence" value="ECO:0007669"/>
    <property type="project" value="UniProtKB-KW"/>
</dbReference>
<dbReference type="GO" id="GO:0016887">
    <property type="term" value="F:ATP hydrolysis activity"/>
    <property type="evidence" value="ECO:0007669"/>
    <property type="project" value="InterPro"/>
</dbReference>
<keyword evidence="4 10" id="KW-0067">ATP-binding</keyword>
<dbReference type="EMBL" id="MZGV01000013">
    <property type="protein sequence ID" value="OPJ62718.1"/>
    <property type="molecule type" value="Genomic_DNA"/>
</dbReference>
<gene>
    <name evidence="10" type="ORF">CLORY_15980</name>
</gene>
<dbReference type="InterPro" id="IPR027417">
    <property type="entry name" value="P-loop_NTPase"/>
</dbReference>
<keyword evidence="11" id="KW-1185">Reference proteome</keyword>
<dbReference type="AlphaFoldDB" id="A0A1V4IRR7"/>
<dbReference type="InterPro" id="IPR039421">
    <property type="entry name" value="Type_1_exporter"/>
</dbReference>
<dbReference type="InterPro" id="IPR011527">
    <property type="entry name" value="ABC1_TM_dom"/>
</dbReference>
<dbReference type="GO" id="GO:0140359">
    <property type="term" value="F:ABC-type transporter activity"/>
    <property type="evidence" value="ECO:0007669"/>
    <property type="project" value="InterPro"/>
</dbReference>
<dbReference type="GO" id="GO:0005886">
    <property type="term" value="C:plasma membrane"/>
    <property type="evidence" value="ECO:0007669"/>
    <property type="project" value="UniProtKB-SubCell"/>
</dbReference>
<keyword evidence="5 7" id="KW-1133">Transmembrane helix</keyword>
<dbReference type="InterPro" id="IPR036640">
    <property type="entry name" value="ABC1_TM_sf"/>
</dbReference>
<dbReference type="PANTHER" id="PTHR24221">
    <property type="entry name" value="ATP-BINDING CASSETTE SUB-FAMILY B"/>
    <property type="match status" value="1"/>
</dbReference>
<evidence type="ECO:0000256" key="6">
    <source>
        <dbReference type="ARBA" id="ARBA00023136"/>
    </source>
</evidence>
<evidence type="ECO:0000313" key="10">
    <source>
        <dbReference type="EMBL" id="OPJ62718.1"/>
    </source>
</evidence>
<proteinExistence type="predicted"/>
<organism evidence="10 11">
    <name type="scientific">Clostridium oryzae</name>
    <dbReference type="NCBI Taxonomy" id="1450648"/>
    <lineage>
        <taxon>Bacteria</taxon>
        <taxon>Bacillati</taxon>
        <taxon>Bacillota</taxon>
        <taxon>Clostridia</taxon>
        <taxon>Eubacteriales</taxon>
        <taxon>Clostridiaceae</taxon>
        <taxon>Clostridium</taxon>
    </lineage>
</organism>
<feature type="domain" description="ABC transmembrane type-1" evidence="9">
    <location>
        <begin position="23"/>
        <end position="304"/>
    </location>
</feature>
<sequence>MKKLWTSTKWIFGIAKPFTKYLLIIILAGAGTSLINVLRAVLSKQLVDAATSQQLQIVFQLIVIIAATIITELIVKAIVTLVSSKCNIKISNNIQQQLFSKVMKTKWSEFTRYHSGDVLTRMTSDVDAITNIITSTIPTLVSLTVLLIGSFIAFLFLDPVLGILLIVLSPITVFLSKYFSIKLKKFYLKFQQIESKYRSFINESIQNMVVVKTFCLEQKNISTLNNIQNERTSLTVSKAKVSALANSILISGFWINYFLVFGWGALKLYNNTITFGSLTAMISLIGNIQGPFSGMAMLLPQVVAAIGSTERLQELEGLDIDYSDTRCRELKAAGIVYENVDFSYEKGKPILKNISANIEPGEIAALVGPSGEGKTTFINLLLALLYPDKGKIFIKDNDDRINVSSSTRQLISYVPQGNTLFSGTIRDNLLFGNPEAAEEEIDCAAKAASAYEFIKSNPEGFDKVLGERGVGISEGQAQRIAIARALLRKKPILILDEATSALDAGTEIEVLRAIKNLKPAPTCIIITHRTAALKICDKIFRIRDNNILTQQRRDEEMGNVSYI</sequence>
<feature type="transmembrane region" description="Helical" evidence="7">
    <location>
        <begin position="21"/>
        <end position="42"/>
    </location>
</feature>
<keyword evidence="2 7" id="KW-0812">Transmembrane</keyword>
<dbReference type="STRING" id="1450648.CLORY_15980"/>
<evidence type="ECO:0000256" key="7">
    <source>
        <dbReference type="SAM" id="Phobius"/>
    </source>
</evidence>
<dbReference type="CDD" id="cd07346">
    <property type="entry name" value="ABC_6TM_exporters"/>
    <property type="match status" value="1"/>
</dbReference>
<keyword evidence="6 7" id="KW-0472">Membrane</keyword>
<dbReference type="PANTHER" id="PTHR24221:SF654">
    <property type="entry name" value="ATP-BINDING CASSETTE SUB-FAMILY B MEMBER 6"/>
    <property type="match status" value="1"/>
</dbReference>
<evidence type="ECO:0000256" key="4">
    <source>
        <dbReference type="ARBA" id="ARBA00022840"/>
    </source>
</evidence>
<feature type="transmembrane region" description="Helical" evidence="7">
    <location>
        <begin position="160"/>
        <end position="179"/>
    </location>
</feature>
<comment type="caution">
    <text evidence="10">The sequence shown here is derived from an EMBL/GenBank/DDBJ whole genome shotgun (WGS) entry which is preliminary data.</text>
</comment>
<dbReference type="Gene3D" id="3.40.50.300">
    <property type="entry name" value="P-loop containing nucleotide triphosphate hydrolases"/>
    <property type="match status" value="1"/>
</dbReference>
<evidence type="ECO:0000256" key="1">
    <source>
        <dbReference type="ARBA" id="ARBA00004651"/>
    </source>
</evidence>
<dbReference type="Pfam" id="PF00664">
    <property type="entry name" value="ABC_membrane"/>
    <property type="match status" value="1"/>
</dbReference>
<dbReference type="PROSITE" id="PS50929">
    <property type="entry name" value="ABC_TM1F"/>
    <property type="match status" value="1"/>
</dbReference>
<comment type="subcellular location">
    <subcellularLocation>
        <location evidence="1">Cell membrane</location>
        <topology evidence="1">Multi-pass membrane protein</topology>
    </subcellularLocation>
</comment>
<feature type="transmembrane region" description="Helical" evidence="7">
    <location>
        <begin position="54"/>
        <end position="75"/>
    </location>
</feature>